<evidence type="ECO:0000256" key="18">
    <source>
        <dbReference type="PIRSR" id="PIRSR641708-1"/>
    </source>
</evidence>
<comment type="subcellular location">
    <subcellularLocation>
        <location evidence="2">Nucleus</location>
    </subcellularLocation>
</comment>
<evidence type="ECO:0000256" key="8">
    <source>
        <dbReference type="ARBA" id="ARBA00036943"/>
    </source>
</evidence>
<dbReference type="PANTHER" id="PTHR11142:SF4">
    <property type="entry name" value="PSEUDOURIDYLATE SYNTHASE 1 HOMOLOG"/>
    <property type="match status" value="1"/>
</dbReference>
<dbReference type="EMBL" id="GFXV01006426">
    <property type="protein sequence ID" value="MBW18231.1"/>
    <property type="molecule type" value="Transcribed_RNA"/>
</dbReference>
<dbReference type="GO" id="GO:1990481">
    <property type="term" value="P:mRNA pseudouridine synthesis"/>
    <property type="evidence" value="ECO:0007669"/>
    <property type="project" value="TreeGrafter"/>
</dbReference>
<evidence type="ECO:0000256" key="16">
    <source>
        <dbReference type="ARBA" id="ARBA00080849"/>
    </source>
</evidence>
<evidence type="ECO:0000256" key="20">
    <source>
        <dbReference type="SAM" id="MobiDB-lite"/>
    </source>
</evidence>
<comment type="function">
    <text evidence="10">Pseudouridylate synthase that catalyzes pseudouridylation of tRNAs and mRNAs. Acts on positions 27/28 in the anticodon stem and also positions 34 and 36 in the anticodon of an intron containing tRNA. Also catalyzes pseudouridylation of mRNAs: mediates pseudouridylation of mRNAs with the consensus sequence 5'-UGUAG-3'. Acts as a regulator of pre-mRNA splicing by mediating pseudouridylation of pre-mRNAs at locations associated with alternatively spliced regions. Pseudouridylation of pre-mRNAs near splice sites directly regulates mRNA splicing and mRNA 3'-end processing. Involved in regulation of nuclear receptor activity through pseudouridylation of SRA1 mRNA.</text>
</comment>
<dbReference type="AlphaFoldDB" id="A0A2H8TWR6"/>
<dbReference type="GO" id="GO:0160147">
    <property type="term" value="F:tRNA pseudouridine(38-40) synthase activity"/>
    <property type="evidence" value="ECO:0007669"/>
    <property type="project" value="UniProtKB-EC"/>
</dbReference>
<evidence type="ECO:0000256" key="13">
    <source>
        <dbReference type="ARBA" id="ARBA00068582"/>
    </source>
</evidence>
<dbReference type="EC" id="5.4.99.12" evidence="12"/>
<comment type="subunit">
    <text evidence="11">Monomer. Forms a complex with RARG and the SRA1 RNA in the nucleus.</text>
</comment>
<comment type="catalytic activity">
    <reaction evidence="1">
        <text>a uridine in mRNA = a pseudouridine in mRNA</text>
        <dbReference type="Rhea" id="RHEA:56644"/>
        <dbReference type="Rhea" id="RHEA-COMP:14658"/>
        <dbReference type="Rhea" id="RHEA-COMP:14659"/>
        <dbReference type="ChEBI" id="CHEBI:65314"/>
        <dbReference type="ChEBI" id="CHEBI:65315"/>
    </reaction>
</comment>
<comment type="catalytic activity">
    <reaction evidence="8">
        <text>a uridine in tRNA = a pseudouridine in tRNA</text>
        <dbReference type="Rhea" id="RHEA:54572"/>
        <dbReference type="Rhea" id="RHEA-COMP:13339"/>
        <dbReference type="Rhea" id="RHEA-COMP:13934"/>
        <dbReference type="ChEBI" id="CHEBI:65314"/>
        <dbReference type="ChEBI" id="CHEBI:65315"/>
    </reaction>
</comment>
<dbReference type="InterPro" id="IPR020103">
    <property type="entry name" value="PsdUridine_synth_cat_dom_sf"/>
</dbReference>
<dbReference type="GO" id="GO:0006397">
    <property type="term" value="P:mRNA processing"/>
    <property type="evidence" value="ECO:0007669"/>
    <property type="project" value="UniProtKB-KW"/>
</dbReference>
<evidence type="ECO:0000313" key="22">
    <source>
        <dbReference type="EMBL" id="MBW18231.1"/>
    </source>
</evidence>
<dbReference type="InterPro" id="IPR001406">
    <property type="entry name" value="PsdUridine_synth_TruA"/>
</dbReference>
<dbReference type="Pfam" id="PF01416">
    <property type="entry name" value="PseudoU_synth_1"/>
    <property type="match status" value="1"/>
</dbReference>
<reference evidence="22" key="1">
    <citation type="submission" date="2017-10" db="EMBL/GenBank/DDBJ databases">
        <title>Transcriptome Assembly of Sugarcane Aphid Adults.</title>
        <authorList>
            <person name="Scully E.D."/>
            <person name="Palmer N.A."/>
            <person name="Geib S.M."/>
            <person name="Sarath G."/>
            <person name="Sattler S.E."/>
        </authorList>
    </citation>
    <scope>NUCLEOTIDE SEQUENCE</scope>
    <source>
        <tissue evidence="22">Whole body</tissue>
    </source>
</reference>
<evidence type="ECO:0000256" key="7">
    <source>
        <dbReference type="ARBA" id="ARBA00023242"/>
    </source>
</evidence>
<evidence type="ECO:0000256" key="19">
    <source>
        <dbReference type="PIRSR" id="PIRSR641708-2"/>
    </source>
</evidence>
<dbReference type="Gene3D" id="3.30.70.580">
    <property type="entry name" value="Pseudouridine synthase I, catalytic domain, N-terminal subdomain"/>
    <property type="match status" value="1"/>
</dbReference>
<dbReference type="InterPro" id="IPR020095">
    <property type="entry name" value="PsdUridine_synth_TruA_C"/>
</dbReference>
<accession>A0A2H8TWR6</accession>
<keyword evidence="7" id="KW-0539">Nucleus</keyword>
<evidence type="ECO:0000256" key="17">
    <source>
        <dbReference type="ARBA" id="ARBA00081344"/>
    </source>
</evidence>
<dbReference type="FunFam" id="3.30.70.660:FF:000002">
    <property type="entry name" value="tRNA pseudouridine synthase"/>
    <property type="match status" value="1"/>
</dbReference>
<evidence type="ECO:0000256" key="10">
    <source>
        <dbReference type="ARBA" id="ARBA00053709"/>
    </source>
</evidence>
<evidence type="ECO:0000256" key="9">
    <source>
        <dbReference type="ARBA" id="ARBA00052184"/>
    </source>
</evidence>
<evidence type="ECO:0000256" key="3">
    <source>
        <dbReference type="ARBA" id="ARBA00009375"/>
    </source>
</evidence>
<keyword evidence="4" id="KW-0507">mRNA processing</keyword>
<feature type="compositionally biased region" description="Polar residues" evidence="20">
    <location>
        <begin position="415"/>
        <end position="429"/>
    </location>
</feature>
<comment type="catalytic activity">
    <reaction evidence="9">
        <text>uridine(38/39/40) in tRNA = pseudouridine(38/39/40) in tRNA</text>
        <dbReference type="Rhea" id="RHEA:22376"/>
        <dbReference type="Rhea" id="RHEA-COMP:10085"/>
        <dbReference type="Rhea" id="RHEA-COMP:10087"/>
        <dbReference type="ChEBI" id="CHEBI:65314"/>
        <dbReference type="ChEBI" id="CHEBI:65315"/>
        <dbReference type="EC" id="5.4.99.12"/>
    </reaction>
</comment>
<evidence type="ECO:0000256" key="1">
    <source>
        <dbReference type="ARBA" id="ARBA00001166"/>
    </source>
</evidence>
<dbReference type="InterPro" id="IPR041708">
    <property type="entry name" value="PUS1/PUS2-like"/>
</dbReference>
<dbReference type="FunFam" id="3.30.70.580:FF:000002">
    <property type="entry name" value="tRNA pseudouridine synthase"/>
    <property type="match status" value="1"/>
</dbReference>
<feature type="domain" description="Pseudouridine synthase I TruA alpha/beta" evidence="21">
    <location>
        <begin position="213"/>
        <end position="318"/>
    </location>
</feature>
<dbReference type="OrthoDB" id="10256309at2759"/>
<dbReference type="SUPFAM" id="SSF55120">
    <property type="entry name" value="Pseudouridine synthase"/>
    <property type="match status" value="1"/>
</dbReference>
<evidence type="ECO:0000256" key="15">
    <source>
        <dbReference type="ARBA" id="ARBA00079087"/>
    </source>
</evidence>
<evidence type="ECO:0000256" key="2">
    <source>
        <dbReference type="ARBA" id="ARBA00004123"/>
    </source>
</evidence>
<evidence type="ECO:0000256" key="6">
    <source>
        <dbReference type="ARBA" id="ARBA00023235"/>
    </source>
</evidence>
<dbReference type="GO" id="GO:0031119">
    <property type="term" value="P:tRNA pseudouridine synthesis"/>
    <property type="evidence" value="ECO:0007669"/>
    <property type="project" value="InterPro"/>
</dbReference>
<protein>
    <recommendedName>
        <fullName evidence="13">Pseudouridylate synthase 1 homolog</fullName>
        <ecNumber evidence="12">5.4.99.12</ecNumber>
    </recommendedName>
    <alternativeName>
        <fullName evidence="14">tRNA pseudouridine synthase 1</fullName>
    </alternativeName>
    <alternativeName>
        <fullName evidence="17">tRNA pseudouridine(38-40) synthase</fullName>
    </alternativeName>
    <alternativeName>
        <fullName evidence="15">tRNA pseudouridylate synthase I</fullName>
    </alternativeName>
    <alternativeName>
        <fullName evidence="16">tRNA-uridine isomerase I</fullName>
    </alternativeName>
</protein>
<comment type="similarity">
    <text evidence="3">Belongs to the tRNA pseudouridine synthase TruA family.</text>
</comment>
<evidence type="ECO:0000259" key="21">
    <source>
        <dbReference type="Pfam" id="PF01416"/>
    </source>
</evidence>
<feature type="active site" description="Nucleophile" evidence="18">
    <location>
        <position position="125"/>
    </location>
</feature>
<dbReference type="InterPro" id="IPR020097">
    <property type="entry name" value="PsdUridine_synth_TruA_a/b_dom"/>
</dbReference>
<gene>
    <name evidence="22" type="primary">PUS1_2</name>
</gene>
<keyword evidence="5" id="KW-0819">tRNA processing</keyword>
<keyword evidence="6" id="KW-0413">Isomerase</keyword>
<dbReference type="GO" id="GO:0005634">
    <property type="term" value="C:nucleus"/>
    <property type="evidence" value="ECO:0007669"/>
    <property type="project" value="UniProtKB-SubCell"/>
</dbReference>
<feature type="binding site" evidence="19">
    <location>
        <position position="179"/>
    </location>
    <ligand>
        <name>substrate</name>
    </ligand>
</feature>
<evidence type="ECO:0000256" key="12">
    <source>
        <dbReference type="ARBA" id="ARBA00066509"/>
    </source>
</evidence>
<dbReference type="PANTHER" id="PTHR11142">
    <property type="entry name" value="PSEUDOURIDYLATE SYNTHASE"/>
    <property type="match status" value="1"/>
</dbReference>
<evidence type="ECO:0000256" key="5">
    <source>
        <dbReference type="ARBA" id="ARBA00022694"/>
    </source>
</evidence>
<feature type="region of interest" description="Disordered" evidence="20">
    <location>
        <begin position="410"/>
        <end position="442"/>
    </location>
</feature>
<evidence type="ECO:0000256" key="11">
    <source>
        <dbReference type="ARBA" id="ARBA00064589"/>
    </source>
</evidence>
<dbReference type="Gene3D" id="3.30.70.660">
    <property type="entry name" value="Pseudouridine synthase I, catalytic domain, C-terminal subdomain"/>
    <property type="match status" value="1"/>
</dbReference>
<organism evidence="22">
    <name type="scientific">Melanaphis sacchari</name>
    <dbReference type="NCBI Taxonomy" id="742174"/>
    <lineage>
        <taxon>Eukaryota</taxon>
        <taxon>Metazoa</taxon>
        <taxon>Ecdysozoa</taxon>
        <taxon>Arthropoda</taxon>
        <taxon>Hexapoda</taxon>
        <taxon>Insecta</taxon>
        <taxon>Pterygota</taxon>
        <taxon>Neoptera</taxon>
        <taxon>Paraneoptera</taxon>
        <taxon>Hemiptera</taxon>
        <taxon>Sternorrhyncha</taxon>
        <taxon>Aphidomorpha</taxon>
        <taxon>Aphidoidea</taxon>
        <taxon>Aphididae</taxon>
        <taxon>Aphidini</taxon>
        <taxon>Melanaphis</taxon>
    </lineage>
</organism>
<dbReference type="InterPro" id="IPR020094">
    <property type="entry name" value="TruA/RsuA/RluB/E/F_N"/>
</dbReference>
<dbReference type="CDD" id="cd02568">
    <property type="entry name" value="PseudoU_synth_PUS1_PUS2"/>
    <property type="match status" value="1"/>
</dbReference>
<evidence type="ECO:0000256" key="4">
    <source>
        <dbReference type="ARBA" id="ARBA00022664"/>
    </source>
</evidence>
<proteinExistence type="inferred from homology"/>
<sequence>MVLSTRHLLKALLPINSACRTFFGTTRFSAHMMVSDPIINQKHSLSEDDENIASKKLCIEPRVKRKKCAILLAYSGQGYLGLQRNKGTKTVEEELLLALKSKNLITDEGFEQIQTMHFQRAARTDKGVSALRQIISLLLPEEVDKQVINSALPEQIRVLDIRRVTKGFNSKNSCDGRTYSYTCPTFAFAPAEATIDFNYRIDAIVIDRINEIVKSFLGCHNYHNYTSKKKPGDPSAQRYMVSFSCDKPFEKDGVELISLYVRGQSFMLHQIRKMVGVIIAICRGVAKHDVIERSWQPDRLDLPIAPGLGLVLEEVHYDKYNEKFGNDGMHERLDFVELNDQVSEFRAKYILPTIIKVEKEESSMQLWLEQLPLHTFEVRTEHRHMRTDVNEINSPGLASLQAAAELIEKEEQHSINDTNTEVPPDNLSTLADAAQAMSSEKN</sequence>
<evidence type="ECO:0000256" key="14">
    <source>
        <dbReference type="ARBA" id="ARBA00075153"/>
    </source>
</evidence>
<dbReference type="GO" id="GO:0003723">
    <property type="term" value="F:RNA binding"/>
    <property type="evidence" value="ECO:0007669"/>
    <property type="project" value="InterPro"/>
</dbReference>
<dbReference type="NCBIfam" id="TIGR00071">
    <property type="entry name" value="hisT_truA"/>
    <property type="match status" value="1"/>
</dbReference>
<name>A0A2H8TWR6_9HEMI</name>